<reference evidence="2" key="1">
    <citation type="submission" date="2017-07" db="EMBL/GenBank/DDBJ databases">
        <authorList>
            <person name="Mikheyev A."/>
            <person name="Grau M."/>
        </authorList>
    </citation>
    <scope>NUCLEOTIDE SEQUENCE</scope>
    <source>
        <tissue evidence="2">Venom_gland</tissue>
    </source>
</reference>
<evidence type="ECO:0000313" key="2">
    <source>
        <dbReference type="EMBL" id="LAB39878.1"/>
    </source>
</evidence>
<accession>A0A2D4N3G5</accession>
<proteinExistence type="predicted"/>
<evidence type="ECO:0000256" key="1">
    <source>
        <dbReference type="SAM" id="Phobius"/>
    </source>
</evidence>
<sequence length="125" mass="14480">MKSPLNSIASNSAIKMTGVHIIIFIPCRRNRKGEQIPYFLKLADSLNVTREHIGKTYLINFYVSFSRFLLIINEVFFISCTLFVQYYTHLSICHTLQPQFPTASITNADKSNCTSTMHHQNYERE</sequence>
<keyword evidence="1" id="KW-1133">Transmembrane helix</keyword>
<keyword evidence="1" id="KW-0472">Membrane</keyword>
<dbReference type="AlphaFoldDB" id="A0A2D4N3G5"/>
<reference evidence="2" key="2">
    <citation type="submission" date="2017-11" db="EMBL/GenBank/DDBJ databases">
        <title>Coralsnake Venomics: Analyses of Venom Gland Transcriptomes and Proteomes of Six Brazilian Taxa.</title>
        <authorList>
            <person name="Aird S.D."/>
            <person name="Jorge da Silva N."/>
            <person name="Qiu L."/>
            <person name="Villar-Briones A."/>
            <person name="Aparecida-Saddi V."/>
            <person name="Campos-Telles M.P."/>
            <person name="Grau M."/>
            <person name="Mikheyev A.S."/>
        </authorList>
    </citation>
    <scope>NUCLEOTIDE SEQUENCE</scope>
    <source>
        <tissue evidence="2">Venom_gland</tissue>
    </source>
</reference>
<organism evidence="2">
    <name type="scientific">Micrurus spixii</name>
    <name type="common">Amazon coral snake</name>
    <dbReference type="NCBI Taxonomy" id="129469"/>
    <lineage>
        <taxon>Eukaryota</taxon>
        <taxon>Metazoa</taxon>
        <taxon>Chordata</taxon>
        <taxon>Craniata</taxon>
        <taxon>Vertebrata</taxon>
        <taxon>Euteleostomi</taxon>
        <taxon>Lepidosauria</taxon>
        <taxon>Squamata</taxon>
        <taxon>Bifurcata</taxon>
        <taxon>Unidentata</taxon>
        <taxon>Episquamata</taxon>
        <taxon>Toxicofera</taxon>
        <taxon>Serpentes</taxon>
        <taxon>Colubroidea</taxon>
        <taxon>Elapidae</taxon>
        <taxon>Elapinae</taxon>
        <taxon>Micrurus</taxon>
    </lineage>
</organism>
<dbReference type="EMBL" id="IACM01144796">
    <property type="protein sequence ID" value="LAB39878.1"/>
    <property type="molecule type" value="Transcribed_RNA"/>
</dbReference>
<protein>
    <submittedName>
        <fullName evidence="2">Uncharacterized protein</fullName>
    </submittedName>
</protein>
<name>A0A2D4N3G5_9SAUR</name>
<feature type="transmembrane region" description="Helical" evidence="1">
    <location>
        <begin position="68"/>
        <end position="87"/>
    </location>
</feature>
<keyword evidence="1" id="KW-0812">Transmembrane</keyword>